<reference evidence="2" key="1">
    <citation type="submission" date="2021-09" db="EMBL/GenBank/DDBJ databases">
        <authorList>
            <consortium name="AG Swart"/>
            <person name="Singh M."/>
            <person name="Singh A."/>
            <person name="Seah K."/>
            <person name="Emmerich C."/>
        </authorList>
    </citation>
    <scope>NUCLEOTIDE SEQUENCE</scope>
    <source>
        <strain evidence="2">ATCC30299</strain>
    </source>
</reference>
<evidence type="ECO:0000256" key="1">
    <source>
        <dbReference type="SAM" id="Coils"/>
    </source>
</evidence>
<proteinExistence type="predicted"/>
<evidence type="ECO:0000313" key="3">
    <source>
        <dbReference type="Proteomes" id="UP001162131"/>
    </source>
</evidence>
<feature type="coiled-coil region" evidence="1">
    <location>
        <begin position="4"/>
        <end position="31"/>
    </location>
</feature>
<gene>
    <name evidence="2" type="ORF">BSTOLATCC_MIC15538</name>
</gene>
<dbReference type="AlphaFoldDB" id="A0AAU9INS2"/>
<comment type="caution">
    <text evidence="2">The sequence shown here is derived from an EMBL/GenBank/DDBJ whole genome shotgun (WGS) entry which is preliminary data.</text>
</comment>
<keyword evidence="1" id="KW-0175">Coiled coil</keyword>
<evidence type="ECO:0000313" key="2">
    <source>
        <dbReference type="EMBL" id="CAG9316097.1"/>
    </source>
</evidence>
<protein>
    <submittedName>
        <fullName evidence="2">Uncharacterized protein</fullName>
    </submittedName>
</protein>
<accession>A0AAU9INS2</accession>
<feature type="coiled-coil region" evidence="1">
    <location>
        <begin position="205"/>
        <end position="367"/>
    </location>
</feature>
<organism evidence="2 3">
    <name type="scientific">Blepharisma stoltei</name>
    <dbReference type="NCBI Taxonomy" id="1481888"/>
    <lineage>
        <taxon>Eukaryota</taxon>
        <taxon>Sar</taxon>
        <taxon>Alveolata</taxon>
        <taxon>Ciliophora</taxon>
        <taxon>Postciliodesmatophora</taxon>
        <taxon>Heterotrichea</taxon>
        <taxon>Heterotrichida</taxon>
        <taxon>Blepharismidae</taxon>
        <taxon>Blepharisma</taxon>
    </lineage>
</organism>
<sequence>MGCLHSNSNEITTLEEELLSLRQKKAAYNEILFKSPTKTIQDLPQDVYNSAIEEQLWASKSFKQLMNLIGTSDPNFSEVQNKLNLIINSDEKSADYIWIRLFESNWQTNLCNSLTEIATFVKEIDNKKAQHIKSKAQSVEYLIKEKYSMLTPMLNEIKNREMKYSSARGGTILQMIERVYNRGELEKELEILQTKLEGQQYLQLRQEKDEDVEKLKEKISAIKNEMSEIERAWELVKTNFEADPELVKGLETILNEKVDKIQEMKAEIEKLQKVKNGINEVKDQIDTVNANIREQEKNIQKILKKIQELNEEKEKMIKINETLPSIKERIEDIKLENNNKKNQIKILQEKNKNIQQLINEITEKMNSKIMIKEKIIQEIKEKGENEQNEILVHQNTRSHKIKKQLALRLKEALYRIPDRLLQRWKLVVFHKEKPEICIAETTTLQDTESMYNETTNMTHDQSYIGDISMINHEENLLGNEDINLAKAEIAMISIPVPKKQPKK</sequence>
<dbReference type="Proteomes" id="UP001162131">
    <property type="component" value="Unassembled WGS sequence"/>
</dbReference>
<name>A0AAU9INS2_9CILI</name>
<dbReference type="EMBL" id="CAJZBQ010000015">
    <property type="protein sequence ID" value="CAG9316097.1"/>
    <property type="molecule type" value="Genomic_DNA"/>
</dbReference>
<dbReference type="Gene3D" id="1.10.287.950">
    <property type="entry name" value="Methyl-accepting chemotaxis protein"/>
    <property type="match status" value="1"/>
</dbReference>
<keyword evidence="3" id="KW-1185">Reference proteome</keyword>